<evidence type="ECO:0000256" key="5">
    <source>
        <dbReference type="ARBA" id="ARBA00022737"/>
    </source>
</evidence>
<evidence type="ECO:0000256" key="1">
    <source>
        <dbReference type="ARBA" id="ARBA00004613"/>
    </source>
</evidence>
<dbReference type="InterPro" id="IPR045716">
    <property type="entry name" value="CHRDL_1/2_C"/>
</dbReference>
<dbReference type="SUPFAM" id="SSF57603">
    <property type="entry name" value="FnI-like domain"/>
    <property type="match status" value="1"/>
</dbReference>
<dbReference type="GO" id="GO:0030154">
    <property type="term" value="P:cell differentiation"/>
    <property type="evidence" value="ECO:0007669"/>
    <property type="project" value="TreeGrafter"/>
</dbReference>
<dbReference type="Pfam" id="PF19548">
    <property type="entry name" value="CHRDL_1_2_C"/>
    <property type="match status" value="1"/>
</dbReference>
<comment type="caution">
    <text evidence="9">The sequence shown here is derived from an EMBL/GenBank/DDBJ whole genome shotgun (WGS) entry which is preliminary data.</text>
</comment>
<dbReference type="Proteomes" id="UP001066276">
    <property type="component" value="Chromosome 2_1"/>
</dbReference>
<proteinExistence type="predicted"/>
<accession>A0AAV7VBK0</accession>
<gene>
    <name evidence="9" type="ORF">NDU88_001350</name>
</gene>
<dbReference type="GO" id="GO:0036122">
    <property type="term" value="F:BMP binding"/>
    <property type="evidence" value="ECO:0007669"/>
    <property type="project" value="TreeGrafter"/>
</dbReference>
<dbReference type="InterPro" id="IPR045717">
    <property type="entry name" value="CHRDL1/2"/>
</dbReference>
<evidence type="ECO:0000259" key="8">
    <source>
        <dbReference type="PROSITE" id="PS50184"/>
    </source>
</evidence>
<reference evidence="9" key="1">
    <citation type="journal article" date="2022" name="bioRxiv">
        <title>Sequencing and chromosome-scale assembly of the giantPleurodeles waltlgenome.</title>
        <authorList>
            <person name="Brown T."/>
            <person name="Elewa A."/>
            <person name="Iarovenko S."/>
            <person name="Subramanian E."/>
            <person name="Araus A.J."/>
            <person name="Petzold A."/>
            <person name="Susuki M."/>
            <person name="Suzuki K.-i.T."/>
            <person name="Hayashi T."/>
            <person name="Toyoda A."/>
            <person name="Oliveira C."/>
            <person name="Osipova E."/>
            <person name="Leigh N.D."/>
            <person name="Simon A."/>
            <person name="Yun M.H."/>
        </authorList>
    </citation>
    <scope>NUCLEOTIDE SEQUENCE</scope>
    <source>
        <strain evidence="9">20211129_DDA</strain>
        <tissue evidence="9">Liver</tissue>
    </source>
</reference>
<keyword evidence="10" id="KW-1185">Reference proteome</keyword>
<protein>
    <recommendedName>
        <fullName evidence="8">VWFC domain-containing protein</fullName>
    </recommendedName>
</protein>
<evidence type="ECO:0000313" key="10">
    <source>
        <dbReference type="Proteomes" id="UP001066276"/>
    </source>
</evidence>
<feature type="domain" description="VWFC" evidence="8">
    <location>
        <begin position="68"/>
        <end position="133"/>
    </location>
</feature>
<evidence type="ECO:0000313" key="9">
    <source>
        <dbReference type="EMBL" id="KAJ1197492.1"/>
    </source>
</evidence>
<dbReference type="EMBL" id="JANPWB010000003">
    <property type="protein sequence ID" value="KAJ1197492.1"/>
    <property type="molecule type" value="Genomic_DNA"/>
</dbReference>
<dbReference type="InterPro" id="IPR001007">
    <property type="entry name" value="VWF_dom"/>
</dbReference>
<dbReference type="GO" id="GO:0030514">
    <property type="term" value="P:negative regulation of BMP signaling pathway"/>
    <property type="evidence" value="ECO:0007669"/>
    <property type="project" value="TreeGrafter"/>
</dbReference>
<dbReference type="PANTHER" id="PTHR46303:SF2">
    <property type="entry name" value="CHORDIN-LIKE PROTEIN 1"/>
    <property type="match status" value="1"/>
</dbReference>
<dbReference type="SMART" id="SM00214">
    <property type="entry name" value="VWC"/>
    <property type="match status" value="1"/>
</dbReference>
<dbReference type="PANTHER" id="PTHR46303">
    <property type="entry name" value="VWFC DOMAIN-CONTAINING PROTEIN"/>
    <property type="match status" value="1"/>
</dbReference>
<sequence length="262" mass="30191">MRLTFPWLDEKRHSHQRSHYDSPSSSRQAVNIPRFPSGRSNRGAAPDPQQASGTIVQIVINNKHKHGRVCVSNGKTYSHGESWHPSLRAFGVVECVLCTCNFTKQECKKISCPEEYPCKYPQKREGKCCKVCPEEMHGQNIGSKDLFCGEETLPVYESILLEEGDMVRKIAVETQRPPQIEIHVWKILKGVLNQFSIEKISKREFEERQEFKQITRTTPGQWKIFSEGEAEISELCETRVCRTELEDLVRILYLEKPDKSHC</sequence>
<evidence type="ECO:0000256" key="4">
    <source>
        <dbReference type="ARBA" id="ARBA00022729"/>
    </source>
</evidence>
<organism evidence="9 10">
    <name type="scientific">Pleurodeles waltl</name>
    <name type="common">Iberian ribbed newt</name>
    <dbReference type="NCBI Taxonomy" id="8319"/>
    <lineage>
        <taxon>Eukaryota</taxon>
        <taxon>Metazoa</taxon>
        <taxon>Chordata</taxon>
        <taxon>Craniata</taxon>
        <taxon>Vertebrata</taxon>
        <taxon>Euteleostomi</taxon>
        <taxon>Amphibia</taxon>
        <taxon>Batrachia</taxon>
        <taxon>Caudata</taxon>
        <taxon>Salamandroidea</taxon>
        <taxon>Salamandridae</taxon>
        <taxon>Pleurodelinae</taxon>
        <taxon>Pleurodeles</taxon>
    </lineage>
</organism>
<dbReference type="FunFam" id="2.10.70.10:FF:000005">
    <property type="entry name" value="Chordin-like 1, isoform CRA_c"/>
    <property type="match status" value="1"/>
</dbReference>
<dbReference type="PROSITE" id="PS50184">
    <property type="entry name" value="VWFC_2"/>
    <property type="match status" value="1"/>
</dbReference>
<keyword evidence="6" id="KW-0325">Glycoprotein</keyword>
<keyword evidence="5" id="KW-0677">Repeat</keyword>
<evidence type="ECO:0000256" key="6">
    <source>
        <dbReference type="ARBA" id="ARBA00023180"/>
    </source>
</evidence>
<keyword evidence="3" id="KW-0964">Secreted</keyword>
<evidence type="ECO:0000256" key="3">
    <source>
        <dbReference type="ARBA" id="ARBA00022525"/>
    </source>
</evidence>
<dbReference type="Gene3D" id="2.10.70.10">
    <property type="entry name" value="Complement Module, domain 1"/>
    <property type="match status" value="1"/>
</dbReference>
<feature type="region of interest" description="Disordered" evidence="7">
    <location>
        <begin position="14"/>
        <end position="52"/>
    </location>
</feature>
<dbReference type="GO" id="GO:0048731">
    <property type="term" value="P:system development"/>
    <property type="evidence" value="ECO:0007669"/>
    <property type="project" value="UniProtKB-ARBA"/>
</dbReference>
<dbReference type="Pfam" id="PF00093">
    <property type="entry name" value="VWC"/>
    <property type="match status" value="1"/>
</dbReference>
<dbReference type="GO" id="GO:0005615">
    <property type="term" value="C:extracellular space"/>
    <property type="evidence" value="ECO:0007669"/>
    <property type="project" value="TreeGrafter"/>
</dbReference>
<name>A0AAV7VBK0_PLEWA</name>
<dbReference type="PROSITE" id="PS01208">
    <property type="entry name" value="VWFC_1"/>
    <property type="match status" value="1"/>
</dbReference>
<keyword evidence="2" id="KW-0217">Developmental protein</keyword>
<evidence type="ECO:0000256" key="2">
    <source>
        <dbReference type="ARBA" id="ARBA00022473"/>
    </source>
</evidence>
<dbReference type="AlphaFoldDB" id="A0AAV7VBK0"/>
<keyword evidence="4" id="KW-0732">Signal</keyword>
<evidence type="ECO:0000256" key="7">
    <source>
        <dbReference type="SAM" id="MobiDB-lite"/>
    </source>
</evidence>
<comment type="subcellular location">
    <subcellularLocation>
        <location evidence="1">Secreted</location>
    </subcellularLocation>
</comment>